<feature type="non-terminal residue" evidence="1">
    <location>
        <position position="1"/>
    </location>
</feature>
<evidence type="ECO:0000313" key="1">
    <source>
        <dbReference type="EMBL" id="GAI97648.1"/>
    </source>
</evidence>
<dbReference type="EMBL" id="BARW01019636">
    <property type="protein sequence ID" value="GAI97648.1"/>
    <property type="molecule type" value="Genomic_DNA"/>
</dbReference>
<organism evidence="1">
    <name type="scientific">marine sediment metagenome</name>
    <dbReference type="NCBI Taxonomy" id="412755"/>
    <lineage>
        <taxon>unclassified sequences</taxon>
        <taxon>metagenomes</taxon>
        <taxon>ecological metagenomes</taxon>
    </lineage>
</organism>
<gene>
    <name evidence="1" type="ORF">S12H4_33338</name>
</gene>
<reference evidence="1" key="1">
    <citation type="journal article" date="2014" name="Front. Microbiol.">
        <title>High frequency of phylogenetically diverse reductive dehalogenase-homologous genes in deep subseafloor sedimentary metagenomes.</title>
        <authorList>
            <person name="Kawai M."/>
            <person name="Futagami T."/>
            <person name="Toyoda A."/>
            <person name="Takaki Y."/>
            <person name="Nishi S."/>
            <person name="Hori S."/>
            <person name="Arai W."/>
            <person name="Tsubouchi T."/>
            <person name="Morono Y."/>
            <person name="Uchiyama I."/>
            <person name="Ito T."/>
            <person name="Fujiyama A."/>
            <person name="Inagaki F."/>
            <person name="Takami H."/>
        </authorList>
    </citation>
    <scope>NUCLEOTIDE SEQUENCE</scope>
    <source>
        <strain evidence="1">Expedition CK06-06</strain>
    </source>
</reference>
<name>X1SXH4_9ZZZZ</name>
<dbReference type="AlphaFoldDB" id="X1SXH4"/>
<comment type="caution">
    <text evidence="1">The sequence shown here is derived from an EMBL/GenBank/DDBJ whole genome shotgun (WGS) entry which is preliminary data.</text>
</comment>
<accession>X1SXH4</accession>
<sequence>FRNKVVHGLKYKKNWINRTEKLLPKILNYLRVSIIYYLMNLSKTKKEFVKLIDDSFLFEKHEQLLEKLVSKSKSKFPSVFAEVIPKPYIKPQFKVIVGKGKKDS</sequence>
<evidence type="ECO:0008006" key="2">
    <source>
        <dbReference type="Google" id="ProtNLM"/>
    </source>
</evidence>
<protein>
    <recommendedName>
        <fullName evidence="2">Apea-like HEPN domain-containing protein</fullName>
    </recommendedName>
</protein>
<proteinExistence type="predicted"/>